<dbReference type="EMBL" id="CP034940">
    <property type="protein sequence ID" value="QAY21071.1"/>
    <property type="molecule type" value="Genomic_DNA"/>
</dbReference>
<comment type="PTM">
    <text evidence="1">The conversion to 3-oxoalanine (also known as C-formylglycine, FGly), of a serine or cysteine residue in prokaryotes and of a cysteine residue in eukaryotes, is critical for catalytic activity.</text>
</comment>
<gene>
    <name evidence="3" type="ORF">EO776_14150</name>
</gene>
<sequence length="489" mass="55971">MNSPNIVFLLLDAARADHFSCYGYHRETTPYIDTLAKDGSFYNNAYSNSIWSLPAYASLFTGKYPSSHGAVDWSKSIDPNSNILVNNINKYGYETSAVTTHLLTCGHGIADAFDQATWIKNPSRLPYPDDPVIESIERDLYSGKSLIDSIPSALKTLYKDRSFETLPNAFSYTLREVKYRTGYWEDDGASNIIEQSKHIIDEASDPFFLFANFVETHDPYRPPKKYIDKFLPESVSISEANQVAQNNMVDLSLGIDSISSREKKILIALYDSEIRYIDDKIKELSNYLKKQGKLDNTVFVVCSDHGDLFDEWGLWGHQGAIHRNLCRVPLIVSAPWEQKDEYHHPVELRQLAEYLPKIASGSQMSIPEKEGAVVEYHGWDCQISNDQWDKFDEDEKKKWGTYSSSYLTRNWQLLIDANGNKSLYSRDEKIDEINNDHTSKINKFENIILESVGNPRDNHDTYRAEANKSEKIENMSDEVKQHLKDLGYA</sequence>
<protein>
    <recommendedName>
        <fullName evidence="2">Sulfatase N-terminal domain-containing protein</fullName>
    </recommendedName>
</protein>
<dbReference type="Gene3D" id="3.40.720.10">
    <property type="entry name" value="Alkaline Phosphatase, subunit A"/>
    <property type="match status" value="1"/>
</dbReference>
<evidence type="ECO:0000259" key="2">
    <source>
        <dbReference type="Pfam" id="PF00884"/>
    </source>
</evidence>
<dbReference type="PANTHER" id="PTHR43751">
    <property type="entry name" value="SULFATASE"/>
    <property type="match status" value="1"/>
</dbReference>
<dbReference type="Proteomes" id="UP000293073">
    <property type="component" value="Chromosome"/>
</dbReference>
<feature type="domain" description="Sulfatase N-terminal" evidence="2">
    <location>
        <begin position="4"/>
        <end position="345"/>
    </location>
</feature>
<evidence type="ECO:0000313" key="3">
    <source>
        <dbReference type="EMBL" id="QAY21071.1"/>
    </source>
</evidence>
<accession>A0A481RIL2</accession>
<dbReference type="Pfam" id="PF00884">
    <property type="entry name" value="Sulfatase"/>
    <property type="match status" value="1"/>
</dbReference>
<proteinExistence type="predicted"/>
<evidence type="ECO:0000313" key="4">
    <source>
        <dbReference type="Proteomes" id="UP000293073"/>
    </source>
</evidence>
<dbReference type="RefSeq" id="WP_129452482.1">
    <property type="nucleotide sequence ID" value="NZ_CP034940.1"/>
</dbReference>
<evidence type="ECO:0000256" key="1">
    <source>
        <dbReference type="PIRSR" id="PIRSR600917-52"/>
    </source>
</evidence>
<dbReference type="PANTHER" id="PTHR43751:SF3">
    <property type="entry name" value="SULFATASE N-TERMINAL DOMAIN-CONTAINING PROTEIN"/>
    <property type="match status" value="1"/>
</dbReference>
<feature type="modified residue" description="3-oxoalanine (Ser)" evidence="1">
    <location>
        <position position="52"/>
    </location>
</feature>
<dbReference type="InterPro" id="IPR017850">
    <property type="entry name" value="Alkaline_phosphatase_core_sf"/>
</dbReference>
<dbReference type="InterPro" id="IPR000917">
    <property type="entry name" value="Sulfatase_N"/>
</dbReference>
<organism evidence="3 4">
    <name type="scientific">Halorubrum ezzemoulense</name>
    <name type="common">Halorubrum chaoviator</name>
    <dbReference type="NCBI Taxonomy" id="337243"/>
    <lineage>
        <taxon>Archaea</taxon>
        <taxon>Methanobacteriati</taxon>
        <taxon>Methanobacteriota</taxon>
        <taxon>Stenosarchaea group</taxon>
        <taxon>Halobacteria</taxon>
        <taxon>Halobacteriales</taxon>
        <taxon>Haloferacaceae</taxon>
        <taxon>Halorubrum</taxon>
    </lineage>
</organism>
<name>A0A481RIL2_HALEZ</name>
<dbReference type="GeneID" id="301360980"/>
<reference evidence="4" key="1">
    <citation type="submission" date="2019-01" db="EMBL/GenBank/DDBJ databases">
        <title>Complete genome of Halorubrum ezzemoulense strain FB21.</title>
        <authorList>
            <person name="Feng Y."/>
            <person name="Louyakis A.S."/>
            <person name="Papke R.T."/>
            <person name="Gogarten J.P."/>
        </authorList>
    </citation>
    <scope>NUCLEOTIDE SEQUENCE [LARGE SCALE GENOMIC DNA]</scope>
    <source>
        <strain evidence="4">Fb21</strain>
    </source>
</reference>
<dbReference type="SUPFAM" id="SSF53649">
    <property type="entry name" value="Alkaline phosphatase-like"/>
    <property type="match status" value="1"/>
</dbReference>
<dbReference type="InterPro" id="IPR052701">
    <property type="entry name" value="GAG_Ulvan_Degrading_Sulfatases"/>
</dbReference>
<dbReference type="AlphaFoldDB" id="A0A481RIL2"/>
<dbReference type="CDD" id="cd16148">
    <property type="entry name" value="sulfatase_like"/>
    <property type="match status" value="1"/>
</dbReference>
<dbReference type="KEGG" id="hezz:EO776_14150"/>